<dbReference type="Pfam" id="PF13632">
    <property type="entry name" value="Glyco_trans_2_3"/>
    <property type="match status" value="1"/>
</dbReference>
<reference evidence="3" key="1">
    <citation type="submission" date="2017-11" db="EMBL/GenBank/DDBJ databases">
        <title>Phenotypic and genomic properties of facultatively anaerobic sulfur-reducing natronoarchaea from hypersaline soda lakes.</title>
        <authorList>
            <person name="Sorokin D.Y."/>
            <person name="Kublanov I.V."/>
            <person name="Roman P."/>
            <person name="Sinninghe Damste J.S."/>
            <person name="Golyshin P.N."/>
            <person name="Rojo D."/>
            <person name="Ciordia S."/>
            <person name="Mena M.D.C."/>
            <person name="Ferrer M."/>
            <person name="Messina E."/>
            <person name="Smedile F."/>
            <person name="La Spada G."/>
            <person name="La Cono V."/>
            <person name="Yakimov M.M."/>
        </authorList>
    </citation>
    <scope>NUCLEOTIDE SEQUENCE [LARGE SCALE GENOMIC DNA]</scope>
    <source>
        <strain evidence="3">AArc-Sl</strain>
    </source>
</reference>
<keyword evidence="2" id="KW-0808">Transferase</keyword>
<evidence type="ECO:0000313" key="3">
    <source>
        <dbReference type="Proteomes" id="UP000263012"/>
    </source>
</evidence>
<dbReference type="InterPro" id="IPR029044">
    <property type="entry name" value="Nucleotide-diphossugar_trans"/>
</dbReference>
<dbReference type="GO" id="GO:0016740">
    <property type="term" value="F:transferase activity"/>
    <property type="evidence" value="ECO:0007669"/>
    <property type="project" value="UniProtKB-KW"/>
</dbReference>
<name>A0A343TJW0_9EURY</name>
<protein>
    <submittedName>
        <fullName evidence="2">Glycosyl transferase family 2</fullName>
    </submittedName>
</protein>
<organism evidence="2 3">
    <name type="scientific">Halalkaliarchaeum desulfuricum</name>
    <dbReference type="NCBI Taxonomy" id="2055893"/>
    <lineage>
        <taxon>Archaea</taxon>
        <taxon>Methanobacteriati</taxon>
        <taxon>Methanobacteriota</taxon>
        <taxon>Stenosarchaea group</taxon>
        <taxon>Halobacteria</taxon>
        <taxon>Halobacteriales</taxon>
        <taxon>Haloferacaceae</taxon>
        <taxon>Halalkaliarchaeum</taxon>
    </lineage>
</organism>
<evidence type="ECO:0000313" key="2">
    <source>
        <dbReference type="EMBL" id="AUX09382.1"/>
    </source>
</evidence>
<dbReference type="GeneID" id="37878111"/>
<dbReference type="EMBL" id="CP025066">
    <property type="protein sequence ID" value="AUX09382.1"/>
    <property type="molecule type" value="Genomic_DNA"/>
</dbReference>
<accession>A0A343TJW0</accession>
<dbReference type="RefSeq" id="WP_119817880.1">
    <property type="nucleotide sequence ID" value="NZ_CP025066.1"/>
</dbReference>
<dbReference type="SUPFAM" id="SSF53448">
    <property type="entry name" value="Nucleotide-diphospho-sugar transferases"/>
    <property type="match status" value="1"/>
</dbReference>
<sequence>MNVSERSLIGLQEIDGYATDIVTEDLDLVVRLHRQMLENDRPCRVEFVPEPVVWAQVPETLADLSTQRRRWYRGLYLLSEGIGPLIETYGYVVVPVAFALGVVNLESQSRFF</sequence>
<evidence type="ECO:0000259" key="1">
    <source>
        <dbReference type="Pfam" id="PF13632"/>
    </source>
</evidence>
<dbReference type="InterPro" id="IPR001173">
    <property type="entry name" value="Glyco_trans_2-like"/>
</dbReference>
<dbReference type="AlphaFoldDB" id="A0A343TJW0"/>
<dbReference type="OrthoDB" id="43988at2157"/>
<gene>
    <name evidence="2" type="ORF">AArcSl_1754</name>
</gene>
<dbReference type="KEGG" id="hdf:AArcSl_1754"/>
<keyword evidence="3" id="KW-1185">Reference proteome</keyword>
<feature type="domain" description="Glycosyltransferase 2-like" evidence="1">
    <location>
        <begin position="11"/>
        <end position="76"/>
    </location>
</feature>
<dbReference type="Proteomes" id="UP000263012">
    <property type="component" value="Chromosome"/>
</dbReference>
<proteinExistence type="predicted"/>